<name>A0A8S5MDX1_9CAUD</name>
<sequence>MNIERKYLKQLHEALNRDSTWEQLQSDKSLSPAEKKVVELLPLLNDKSDILALKTTFPDIVNAFMEYEGINESET</sequence>
<dbReference type="EMBL" id="BK014884">
    <property type="protein sequence ID" value="DAD80537.1"/>
    <property type="molecule type" value="Genomic_DNA"/>
</dbReference>
<organism evidence="1">
    <name type="scientific">Siphoviridae sp. ctYh54</name>
    <dbReference type="NCBI Taxonomy" id="2826379"/>
    <lineage>
        <taxon>Viruses</taxon>
        <taxon>Duplodnaviria</taxon>
        <taxon>Heunggongvirae</taxon>
        <taxon>Uroviricota</taxon>
        <taxon>Caudoviricetes</taxon>
    </lineage>
</organism>
<evidence type="ECO:0000313" key="1">
    <source>
        <dbReference type="EMBL" id="DAD80537.1"/>
    </source>
</evidence>
<reference evidence="1" key="1">
    <citation type="journal article" date="2021" name="Proc. Natl. Acad. Sci. U.S.A.">
        <title>A Catalog of Tens of Thousands of Viruses from Human Metagenomes Reveals Hidden Associations with Chronic Diseases.</title>
        <authorList>
            <person name="Tisza M.J."/>
            <person name="Buck C.B."/>
        </authorList>
    </citation>
    <scope>NUCLEOTIDE SEQUENCE</scope>
    <source>
        <strain evidence="1">CtYh54</strain>
    </source>
</reference>
<accession>A0A8S5MDX1</accession>
<protein>
    <submittedName>
        <fullName evidence="1">Uncharacterized protein</fullName>
    </submittedName>
</protein>
<proteinExistence type="predicted"/>